<evidence type="ECO:0000313" key="2">
    <source>
        <dbReference type="Proteomes" id="UP001140234"/>
    </source>
</evidence>
<name>A0ACC1K3Q1_9FUNG</name>
<organism evidence="1 2">
    <name type="scientific">Coemansia nantahalensis</name>
    <dbReference type="NCBI Taxonomy" id="2789366"/>
    <lineage>
        <taxon>Eukaryota</taxon>
        <taxon>Fungi</taxon>
        <taxon>Fungi incertae sedis</taxon>
        <taxon>Zoopagomycota</taxon>
        <taxon>Kickxellomycotina</taxon>
        <taxon>Kickxellomycetes</taxon>
        <taxon>Kickxellales</taxon>
        <taxon>Kickxellaceae</taxon>
        <taxon>Coemansia</taxon>
    </lineage>
</organism>
<gene>
    <name evidence="1" type="ORF">IWQ57_001784</name>
</gene>
<dbReference type="Proteomes" id="UP001140234">
    <property type="component" value="Unassembled WGS sequence"/>
</dbReference>
<comment type="caution">
    <text evidence="1">The sequence shown here is derived from an EMBL/GenBank/DDBJ whole genome shotgun (WGS) entry which is preliminary data.</text>
</comment>
<reference evidence="1" key="1">
    <citation type="submission" date="2022-07" db="EMBL/GenBank/DDBJ databases">
        <title>Phylogenomic reconstructions and comparative analyses of Kickxellomycotina fungi.</title>
        <authorList>
            <person name="Reynolds N.K."/>
            <person name="Stajich J.E."/>
            <person name="Barry K."/>
            <person name="Grigoriev I.V."/>
            <person name="Crous P."/>
            <person name="Smith M.E."/>
        </authorList>
    </citation>
    <scope>NUCLEOTIDE SEQUENCE</scope>
    <source>
        <strain evidence="1">CBS 109366</strain>
    </source>
</reference>
<evidence type="ECO:0000313" key="1">
    <source>
        <dbReference type="EMBL" id="KAJ2772399.1"/>
    </source>
</evidence>
<proteinExistence type="predicted"/>
<keyword evidence="2" id="KW-1185">Reference proteome</keyword>
<sequence>MEKVCCPRMPAVVNRHGLGLGTLPEDIVILVMRAAARLDGALNECWKQKLALLAVCRQWRRLALPLVAREVYFMYGSRSDFVRPLAAVSTSAVRVRDEDRTGPLSSNADILGSDAYAQVKKSLWVRVFFGSDPLPALAAMLRTVQGARAQWASVQSLTFNMSPQARGARDNLPDADIPHEQIARFAQQFAEAFPGIRELRIDAPYRNEISRLLYARLTDAYSSQLAKVVCLPPIPCSSICFSNQLTCLEIGPFVDGRLPRAVAGSLVSLTLYTLDASYDWSSFAADGSTGQQPIVFANLKRLWVFFESDRGGSGSSRSVASMPRVEFPVLERLCFGDVCGSARFLETARLPRRMGSLRVRGTYGTFQRLWATTLPRLDNLSLSMTSGGGGKPAEVLGTLSQIIARAKPRFGAAVEIEDREVAVDPAHIAGVQLADLQVAAPTSAETLLAVLGGQPRIRSLSLANFAPGQVPAEVPVADLAAGGAVELAPFATQLESLYIEFRPSLHPAESVLAVAQYVMLRTPSLRRVELRSLPGRSFDAFLQQYRAAYPHLASILVK</sequence>
<dbReference type="EMBL" id="JANBUJ010000379">
    <property type="protein sequence ID" value="KAJ2772399.1"/>
    <property type="molecule type" value="Genomic_DNA"/>
</dbReference>
<accession>A0ACC1K3Q1</accession>
<protein>
    <submittedName>
        <fullName evidence="1">Uncharacterized protein</fullName>
    </submittedName>
</protein>